<dbReference type="AlphaFoldDB" id="A0A5E4U119"/>
<gene>
    <name evidence="6" type="ORF">PPN31114_01801</name>
</gene>
<evidence type="ECO:0000256" key="4">
    <source>
        <dbReference type="SAM" id="Phobius"/>
    </source>
</evidence>
<evidence type="ECO:0000256" key="1">
    <source>
        <dbReference type="ARBA" id="ARBA00022692"/>
    </source>
</evidence>
<feature type="transmembrane region" description="Helical" evidence="4">
    <location>
        <begin position="84"/>
        <end position="103"/>
    </location>
</feature>
<keyword evidence="3 4" id="KW-0472">Membrane</keyword>
<feature type="transmembrane region" description="Helical" evidence="4">
    <location>
        <begin position="324"/>
        <end position="343"/>
    </location>
</feature>
<feature type="domain" description="Major facilitator superfamily (MFS) profile" evidence="5">
    <location>
        <begin position="12"/>
        <end position="413"/>
    </location>
</feature>
<dbReference type="NCBIfam" id="TIGR04259">
    <property type="entry name" value="oxa_formateAnti"/>
    <property type="match status" value="1"/>
</dbReference>
<keyword evidence="1 4" id="KW-0812">Transmembrane</keyword>
<dbReference type="InterPro" id="IPR050327">
    <property type="entry name" value="Proton-linked_MCT"/>
</dbReference>
<dbReference type="Pfam" id="PF07690">
    <property type="entry name" value="MFS_1"/>
    <property type="match status" value="2"/>
</dbReference>
<sequence>METTNQHGKTSVFASPWVQLVFGVICMAMIANLQYGWTLFVNPIDEKYHWGRTAIQVAFTIFVVTETWLVPIEGYLVDRFGPRPVVVGGGLLCGIAWALNAYADSLAMLYFAAAVGGVGAGAVYGTCVGNALKWFPANRGLAAGLTAAGFGAGSALTVVPIANMIKSSGYENTFLVFGLGQGIIVLLLGLALASPPAAFEALKKLAPGARRYNAKPTEVMRSPVFWLMYLMFVLMAAGGLMATAQLGPIAKDYGLDGTPVSLMGLTLPALTFALAIDRVLNGVTRPIFGWISDKIGRENTMFIAFAMEAAGIYALSVWGQHPVAFVILTGLVFFAWGEIYSLFPATCADTFGSKYAATNAGMLYTAKGTAALLVPFTSVITATTGSWHAVFMIAVVMNATAAVLALFVLKPMRARLAQRYADSSARDAEEVITKPADLSRSTT</sequence>
<feature type="transmembrane region" description="Helical" evidence="4">
    <location>
        <begin position="223"/>
        <end position="242"/>
    </location>
</feature>
<feature type="transmembrane region" description="Helical" evidence="4">
    <location>
        <begin position="109"/>
        <end position="129"/>
    </location>
</feature>
<dbReference type="Proteomes" id="UP000366945">
    <property type="component" value="Unassembled WGS sequence"/>
</dbReference>
<protein>
    <submittedName>
        <fullName evidence="6">Oxalate/formate MFS antiporter</fullName>
    </submittedName>
</protein>
<dbReference type="PANTHER" id="PTHR11360:SF304">
    <property type="entry name" value="MFS DOMAIN-CONTAINING PROTEIN"/>
    <property type="match status" value="1"/>
</dbReference>
<dbReference type="OrthoDB" id="8830981at2"/>
<feature type="transmembrane region" description="Helical" evidence="4">
    <location>
        <begin position="141"/>
        <end position="162"/>
    </location>
</feature>
<reference evidence="6 7" key="1">
    <citation type="submission" date="2019-08" db="EMBL/GenBank/DDBJ databases">
        <authorList>
            <person name="Peeters C."/>
        </authorList>
    </citation>
    <scope>NUCLEOTIDE SEQUENCE [LARGE SCALE GENOMIC DNA]</scope>
    <source>
        <strain evidence="6 7">LMG 31114</strain>
    </source>
</reference>
<dbReference type="InterPro" id="IPR036259">
    <property type="entry name" value="MFS_trans_sf"/>
</dbReference>
<feature type="transmembrane region" description="Helical" evidence="4">
    <location>
        <begin position="301"/>
        <end position="318"/>
    </location>
</feature>
<dbReference type="SUPFAM" id="SSF103473">
    <property type="entry name" value="MFS general substrate transporter"/>
    <property type="match status" value="1"/>
</dbReference>
<proteinExistence type="predicted"/>
<evidence type="ECO:0000313" key="7">
    <source>
        <dbReference type="Proteomes" id="UP000366945"/>
    </source>
</evidence>
<feature type="transmembrane region" description="Helical" evidence="4">
    <location>
        <begin position="12"/>
        <end position="33"/>
    </location>
</feature>
<feature type="transmembrane region" description="Helical" evidence="4">
    <location>
        <begin position="262"/>
        <end position="280"/>
    </location>
</feature>
<keyword evidence="2 4" id="KW-1133">Transmembrane helix</keyword>
<dbReference type="EMBL" id="CABPSK010000001">
    <property type="protein sequence ID" value="VVD93785.1"/>
    <property type="molecule type" value="Genomic_DNA"/>
</dbReference>
<dbReference type="InterPro" id="IPR026355">
    <property type="entry name" value="Oxa/Form_antiport"/>
</dbReference>
<evidence type="ECO:0000256" key="2">
    <source>
        <dbReference type="ARBA" id="ARBA00022989"/>
    </source>
</evidence>
<accession>A0A5E4U119</accession>
<organism evidence="6 7">
    <name type="scientific">Pandoraea pneumonica</name>
    <dbReference type="NCBI Taxonomy" id="2508299"/>
    <lineage>
        <taxon>Bacteria</taxon>
        <taxon>Pseudomonadati</taxon>
        <taxon>Pseudomonadota</taxon>
        <taxon>Betaproteobacteria</taxon>
        <taxon>Burkholderiales</taxon>
        <taxon>Burkholderiaceae</taxon>
        <taxon>Pandoraea</taxon>
    </lineage>
</organism>
<feature type="transmembrane region" description="Helical" evidence="4">
    <location>
        <begin position="174"/>
        <end position="202"/>
    </location>
</feature>
<evidence type="ECO:0000259" key="5">
    <source>
        <dbReference type="PROSITE" id="PS50850"/>
    </source>
</evidence>
<feature type="transmembrane region" description="Helical" evidence="4">
    <location>
        <begin position="53"/>
        <end position="72"/>
    </location>
</feature>
<dbReference type="GO" id="GO:0016020">
    <property type="term" value="C:membrane"/>
    <property type="evidence" value="ECO:0007669"/>
    <property type="project" value="InterPro"/>
</dbReference>
<feature type="transmembrane region" description="Helical" evidence="4">
    <location>
        <begin position="364"/>
        <end position="383"/>
    </location>
</feature>
<evidence type="ECO:0000313" key="6">
    <source>
        <dbReference type="EMBL" id="VVD93785.1"/>
    </source>
</evidence>
<dbReference type="PROSITE" id="PS50850">
    <property type="entry name" value="MFS"/>
    <property type="match status" value="1"/>
</dbReference>
<evidence type="ECO:0000256" key="3">
    <source>
        <dbReference type="ARBA" id="ARBA00023136"/>
    </source>
</evidence>
<name>A0A5E4U119_9BURK</name>
<dbReference type="GO" id="GO:0019531">
    <property type="term" value="F:oxalate transmembrane transporter activity"/>
    <property type="evidence" value="ECO:0007669"/>
    <property type="project" value="InterPro"/>
</dbReference>
<feature type="transmembrane region" description="Helical" evidence="4">
    <location>
        <begin position="389"/>
        <end position="409"/>
    </location>
</feature>
<dbReference type="PANTHER" id="PTHR11360">
    <property type="entry name" value="MONOCARBOXYLATE TRANSPORTER"/>
    <property type="match status" value="1"/>
</dbReference>
<dbReference type="CDD" id="cd17353">
    <property type="entry name" value="MFS_OFA_like"/>
    <property type="match status" value="1"/>
</dbReference>
<dbReference type="InterPro" id="IPR020846">
    <property type="entry name" value="MFS_dom"/>
</dbReference>
<keyword evidence="7" id="KW-1185">Reference proteome</keyword>
<dbReference type="InterPro" id="IPR011701">
    <property type="entry name" value="MFS"/>
</dbReference>
<dbReference type="Gene3D" id="1.20.1250.20">
    <property type="entry name" value="MFS general substrate transporter like domains"/>
    <property type="match status" value="2"/>
</dbReference>